<dbReference type="Gene3D" id="3.90.420.10">
    <property type="entry name" value="Oxidoreductase, molybdopterin-binding domain"/>
    <property type="match status" value="1"/>
</dbReference>
<keyword evidence="4" id="KW-0560">Oxidoreductase</keyword>
<dbReference type="Proteomes" id="UP000054485">
    <property type="component" value="Unassembled WGS sequence"/>
</dbReference>
<dbReference type="Gene3D" id="2.60.40.650">
    <property type="match status" value="1"/>
</dbReference>
<dbReference type="InParanoid" id="A0A0D0A918"/>
<feature type="domain" description="Oxidoreductase molybdopterin-binding" evidence="5">
    <location>
        <begin position="49"/>
        <end position="226"/>
    </location>
</feature>
<organism evidence="7 8">
    <name type="scientific">Suillus luteus UH-Slu-Lm8-n1</name>
    <dbReference type="NCBI Taxonomy" id="930992"/>
    <lineage>
        <taxon>Eukaryota</taxon>
        <taxon>Fungi</taxon>
        <taxon>Dikarya</taxon>
        <taxon>Basidiomycota</taxon>
        <taxon>Agaricomycotina</taxon>
        <taxon>Agaricomycetes</taxon>
        <taxon>Agaricomycetidae</taxon>
        <taxon>Boletales</taxon>
        <taxon>Suillineae</taxon>
        <taxon>Suillaceae</taxon>
        <taxon>Suillus</taxon>
    </lineage>
</organism>
<dbReference type="InterPro" id="IPR000572">
    <property type="entry name" value="OxRdtase_Mopterin-bd_dom"/>
</dbReference>
<dbReference type="Pfam" id="PF03404">
    <property type="entry name" value="Mo-co_dimer"/>
    <property type="match status" value="1"/>
</dbReference>
<dbReference type="EMBL" id="KN835725">
    <property type="protein sequence ID" value="KIK34639.1"/>
    <property type="molecule type" value="Genomic_DNA"/>
</dbReference>
<dbReference type="STRING" id="930992.A0A0D0A918"/>
<evidence type="ECO:0000313" key="8">
    <source>
        <dbReference type="Proteomes" id="UP000054485"/>
    </source>
</evidence>
<keyword evidence="8" id="KW-1185">Reference proteome</keyword>
<dbReference type="InterPro" id="IPR014756">
    <property type="entry name" value="Ig_E-set"/>
</dbReference>
<dbReference type="GO" id="GO:0043546">
    <property type="term" value="F:molybdopterin cofactor binding"/>
    <property type="evidence" value="ECO:0007669"/>
    <property type="project" value="TreeGrafter"/>
</dbReference>
<dbReference type="PANTHER" id="PTHR19372">
    <property type="entry name" value="SULFITE REDUCTASE"/>
    <property type="match status" value="1"/>
</dbReference>
<evidence type="ECO:0000313" key="7">
    <source>
        <dbReference type="EMBL" id="KIK34639.1"/>
    </source>
</evidence>
<sequence length="389" mass="43068">MGKTSLRVLGQTPLNAEPPCLVELTKHAITPLHLAYARNHSVIKDLASEFDSYTVKLDGEMEGMEEKVLNVKDMIASFPKKVVVAALICAGNRRAKMQENTGKEVRGIKWSEGTIANARWGGVLLRDILISAGIPEQVDAQKGFHVCFASNVAPCEDDTSYGGSIPLEEVMAEDGAAMLAYEMNDEPLTPDHGFPLRVVVPGYFGMRWVKWVDRITISRNESPNFYQQRDYKMLPECASTPEKAIQEDWWGRTPAMQRLNCNSVVAHVQCLTLTCPDQKTLKVTGYAYSHSPISRVEISADGGETWHEVRITYQEGSWSWSLWEGEVVVDIDVDALEWAGHGQRNGRSKTKVTVISRAFDKSGGAQDTDCRWNLRGVGFCGVGVGSVEV</sequence>
<dbReference type="GO" id="GO:0030151">
    <property type="term" value="F:molybdenum ion binding"/>
    <property type="evidence" value="ECO:0007669"/>
    <property type="project" value="InterPro"/>
</dbReference>
<dbReference type="GO" id="GO:0008482">
    <property type="term" value="F:sulfite oxidase activity"/>
    <property type="evidence" value="ECO:0007669"/>
    <property type="project" value="TreeGrafter"/>
</dbReference>
<feature type="domain" description="Moybdenum cofactor oxidoreductase dimerisation" evidence="6">
    <location>
        <begin position="255"/>
        <end position="377"/>
    </location>
</feature>
<dbReference type="SUPFAM" id="SSF81296">
    <property type="entry name" value="E set domains"/>
    <property type="match status" value="1"/>
</dbReference>
<dbReference type="InterPro" id="IPR036374">
    <property type="entry name" value="OxRdtase_Mopterin-bd_sf"/>
</dbReference>
<dbReference type="InterPro" id="IPR008335">
    <property type="entry name" value="Mopterin_OxRdtase_euk"/>
</dbReference>
<accession>A0A0D0A918</accession>
<reference evidence="7 8" key="1">
    <citation type="submission" date="2014-04" db="EMBL/GenBank/DDBJ databases">
        <authorList>
            <consortium name="DOE Joint Genome Institute"/>
            <person name="Kuo A."/>
            <person name="Ruytinx J."/>
            <person name="Rineau F."/>
            <person name="Colpaert J."/>
            <person name="Kohler A."/>
            <person name="Nagy L.G."/>
            <person name="Floudas D."/>
            <person name="Copeland A."/>
            <person name="Barry K.W."/>
            <person name="Cichocki N."/>
            <person name="Veneault-Fourrey C."/>
            <person name="LaButti K."/>
            <person name="Lindquist E.A."/>
            <person name="Lipzen A."/>
            <person name="Lundell T."/>
            <person name="Morin E."/>
            <person name="Murat C."/>
            <person name="Sun H."/>
            <person name="Tunlid A."/>
            <person name="Henrissat B."/>
            <person name="Grigoriev I.V."/>
            <person name="Hibbett D.S."/>
            <person name="Martin F."/>
            <person name="Nordberg H.P."/>
            <person name="Cantor M.N."/>
            <person name="Hua S.X."/>
        </authorList>
    </citation>
    <scope>NUCLEOTIDE SEQUENCE [LARGE SCALE GENOMIC DNA]</scope>
    <source>
        <strain evidence="7 8">UH-Slu-Lm8-n1</strain>
    </source>
</reference>
<evidence type="ECO:0000256" key="2">
    <source>
        <dbReference type="ARBA" id="ARBA00022505"/>
    </source>
</evidence>
<evidence type="ECO:0000256" key="3">
    <source>
        <dbReference type="ARBA" id="ARBA00022723"/>
    </source>
</evidence>
<dbReference type="GO" id="GO:0005739">
    <property type="term" value="C:mitochondrion"/>
    <property type="evidence" value="ECO:0007669"/>
    <property type="project" value="TreeGrafter"/>
</dbReference>
<gene>
    <name evidence="7" type="ORF">CY34DRAFT_97624</name>
</gene>
<dbReference type="InterPro" id="IPR005066">
    <property type="entry name" value="MoCF_OxRdtse_dimer"/>
</dbReference>
<dbReference type="GO" id="GO:0020037">
    <property type="term" value="F:heme binding"/>
    <property type="evidence" value="ECO:0007669"/>
    <property type="project" value="TreeGrafter"/>
</dbReference>
<dbReference type="PRINTS" id="PR00407">
    <property type="entry name" value="EUMOPTERIN"/>
</dbReference>
<reference evidence="8" key="2">
    <citation type="submission" date="2015-01" db="EMBL/GenBank/DDBJ databases">
        <title>Evolutionary Origins and Diversification of the Mycorrhizal Mutualists.</title>
        <authorList>
            <consortium name="DOE Joint Genome Institute"/>
            <consortium name="Mycorrhizal Genomics Consortium"/>
            <person name="Kohler A."/>
            <person name="Kuo A."/>
            <person name="Nagy L.G."/>
            <person name="Floudas D."/>
            <person name="Copeland A."/>
            <person name="Barry K.W."/>
            <person name="Cichocki N."/>
            <person name="Veneault-Fourrey C."/>
            <person name="LaButti K."/>
            <person name="Lindquist E.A."/>
            <person name="Lipzen A."/>
            <person name="Lundell T."/>
            <person name="Morin E."/>
            <person name="Murat C."/>
            <person name="Riley R."/>
            <person name="Ohm R."/>
            <person name="Sun H."/>
            <person name="Tunlid A."/>
            <person name="Henrissat B."/>
            <person name="Grigoriev I.V."/>
            <person name="Hibbett D.S."/>
            <person name="Martin F."/>
        </authorList>
    </citation>
    <scope>NUCLEOTIDE SEQUENCE [LARGE SCALE GENOMIC DNA]</scope>
    <source>
        <strain evidence="8">UH-Slu-Lm8-n1</strain>
    </source>
</reference>
<protein>
    <recommendedName>
        <fullName evidence="9">Sulfite oxidase</fullName>
    </recommendedName>
</protein>
<dbReference type="GO" id="GO:0006790">
    <property type="term" value="P:sulfur compound metabolic process"/>
    <property type="evidence" value="ECO:0007669"/>
    <property type="project" value="TreeGrafter"/>
</dbReference>
<evidence type="ECO:0000259" key="5">
    <source>
        <dbReference type="Pfam" id="PF00174"/>
    </source>
</evidence>
<comment type="cofactor">
    <cofactor evidence="1">
        <name>Mo-molybdopterin</name>
        <dbReference type="ChEBI" id="CHEBI:71302"/>
    </cofactor>
</comment>
<dbReference type="SUPFAM" id="SSF56524">
    <property type="entry name" value="Oxidoreductase molybdopterin-binding domain"/>
    <property type="match status" value="1"/>
</dbReference>
<dbReference type="HOGENOM" id="CLU_003827_5_2_1"/>
<dbReference type="PANTHER" id="PTHR19372:SF7">
    <property type="entry name" value="SULFITE OXIDASE, MITOCHONDRIAL"/>
    <property type="match status" value="1"/>
</dbReference>
<dbReference type="Pfam" id="PF00174">
    <property type="entry name" value="Oxidored_molyb"/>
    <property type="match status" value="1"/>
</dbReference>
<keyword evidence="2" id="KW-0500">Molybdenum</keyword>
<evidence type="ECO:0008006" key="9">
    <source>
        <dbReference type="Google" id="ProtNLM"/>
    </source>
</evidence>
<dbReference type="AlphaFoldDB" id="A0A0D0A918"/>
<dbReference type="OrthoDB" id="10051395at2759"/>
<name>A0A0D0A918_9AGAM</name>
<proteinExistence type="predicted"/>
<evidence type="ECO:0000256" key="4">
    <source>
        <dbReference type="ARBA" id="ARBA00023002"/>
    </source>
</evidence>
<evidence type="ECO:0000256" key="1">
    <source>
        <dbReference type="ARBA" id="ARBA00001924"/>
    </source>
</evidence>
<evidence type="ECO:0000259" key="6">
    <source>
        <dbReference type="Pfam" id="PF03404"/>
    </source>
</evidence>
<keyword evidence="3" id="KW-0479">Metal-binding</keyword>